<sequence>MNQDQIKELLLKIQNTELDFTVTMTGKTSKKVNGLYKPDTREILLHNKNFDDENQLIYTAIHEYAHHLQCEADGPLRSGRSHTASFWARFHGLLEKAERDGLYQIGLEKSDELNKLTEEIKSKYLAENGRLMSELGRLLAKAHALCRDAGVRYEDYIDRVLCLPRAAAKTAVRVSSLNVNPALGYETMKIVAAQSTPEKRQAAEEQFMARRSPDAVKVNLAKKIEDEDPKDRLEKEKKRLEKTIAMLTARLDQVEQSLSNM</sequence>
<protein>
    <recommendedName>
        <fullName evidence="4">SprT-like domain-containing protein</fullName>
    </recommendedName>
</protein>
<keyword evidence="3" id="KW-1185">Reference proteome</keyword>
<evidence type="ECO:0008006" key="4">
    <source>
        <dbReference type="Google" id="ProtNLM"/>
    </source>
</evidence>
<keyword evidence="1" id="KW-0175">Coiled coil</keyword>
<feature type="coiled-coil region" evidence="1">
    <location>
        <begin position="230"/>
        <end position="257"/>
    </location>
</feature>
<accession>A0AAE3JIL5</accession>
<evidence type="ECO:0000313" key="2">
    <source>
        <dbReference type="EMBL" id="MCD1654311.1"/>
    </source>
</evidence>
<evidence type="ECO:0000313" key="3">
    <source>
        <dbReference type="Proteomes" id="UP001198163"/>
    </source>
</evidence>
<dbReference type="EMBL" id="JAINWA010000001">
    <property type="protein sequence ID" value="MCD1654311.1"/>
    <property type="molecule type" value="Genomic_DNA"/>
</dbReference>
<dbReference type="RefSeq" id="WP_230754437.1">
    <property type="nucleotide sequence ID" value="NZ_JAINWA010000001.1"/>
</dbReference>
<reference evidence="2" key="1">
    <citation type="submission" date="2021-08" db="EMBL/GenBank/DDBJ databases">
        <title>Comparative analyses of Brucepasteria parasyntrophica and Teretinema zuelzerae.</title>
        <authorList>
            <person name="Song Y."/>
            <person name="Brune A."/>
        </authorList>
    </citation>
    <scope>NUCLEOTIDE SEQUENCE</scope>
    <source>
        <strain evidence="2">DSM 1903</strain>
    </source>
</reference>
<dbReference type="Proteomes" id="UP001198163">
    <property type="component" value="Unassembled WGS sequence"/>
</dbReference>
<organism evidence="2 3">
    <name type="scientific">Teretinema zuelzerae</name>
    <dbReference type="NCBI Taxonomy" id="156"/>
    <lineage>
        <taxon>Bacteria</taxon>
        <taxon>Pseudomonadati</taxon>
        <taxon>Spirochaetota</taxon>
        <taxon>Spirochaetia</taxon>
        <taxon>Spirochaetales</taxon>
        <taxon>Treponemataceae</taxon>
        <taxon>Teretinema</taxon>
    </lineage>
</organism>
<evidence type="ECO:0000256" key="1">
    <source>
        <dbReference type="SAM" id="Coils"/>
    </source>
</evidence>
<dbReference type="AlphaFoldDB" id="A0AAE3JIL5"/>
<gene>
    <name evidence="2" type="ORF">K7J14_06285</name>
</gene>
<name>A0AAE3JIL5_9SPIR</name>
<comment type="caution">
    <text evidence="2">The sequence shown here is derived from an EMBL/GenBank/DDBJ whole genome shotgun (WGS) entry which is preliminary data.</text>
</comment>
<proteinExistence type="predicted"/>